<evidence type="ECO:0000256" key="11">
    <source>
        <dbReference type="ARBA" id="ARBA00034776"/>
    </source>
</evidence>
<dbReference type="PANTHER" id="PTHR13034:SF2">
    <property type="entry name" value="DYNACTIN SUBUNIT 4"/>
    <property type="match status" value="1"/>
</dbReference>
<dbReference type="GO" id="GO:0005869">
    <property type="term" value="C:dynactin complex"/>
    <property type="evidence" value="ECO:0007669"/>
    <property type="project" value="InterPro"/>
</dbReference>
<dbReference type="PANTHER" id="PTHR13034">
    <property type="entry name" value="DYNACTIN P62 SUBUNIT"/>
    <property type="match status" value="1"/>
</dbReference>
<protein>
    <recommendedName>
        <fullName evidence="12">Dynactin subunit 4</fullName>
    </recommendedName>
</protein>
<evidence type="ECO:0000256" key="5">
    <source>
        <dbReference type="ARBA" id="ARBA00022499"/>
    </source>
</evidence>
<evidence type="ECO:0000256" key="2">
    <source>
        <dbReference type="ARBA" id="ARBA00004529"/>
    </source>
</evidence>
<evidence type="ECO:0000313" key="15">
    <source>
        <dbReference type="Proteomes" id="UP001149090"/>
    </source>
</evidence>
<dbReference type="InterPro" id="IPR008603">
    <property type="entry name" value="DCTN4"/>
</dbReference>
<keyword evidence="9" id="KW-0175">Coiled coil</keyword>
<accession>A0A9Q0R700</accession>
<keyword evidence="6" id="KW-0597">Phosphoprotein</keyword>
<evidence type="ECO:0000256" key="7">
    <source>
        <dbReference type="ARBA" id="ARBA00022843"/>
    </source>
</evidence>
<gene>
    <name evidence="14" type="ORF">M0811_12123</name>
</gene>
<evidence type="ECO:0000256" key="6">
    <source>
        <dbReference type="ARBA" id="ARBA00022553"/>
    </source>
</evidence>
<dbReference type="CDD" id="cd19757">
    <property type="entry name" value="Bbox1"/>
    <property type="match status" value="1"/>
</dbReference>
<dbReference type="GO" id="GO:0005813">
    <property type="term" value="C:centrosome"/>
    <property type="evidence" value="ECO:0007669"/>
    <property type="project" value="UniProtKB-SubCell"/>
</dbReference>
<evidence type="ECO:0000256" key="3">
    <source>
        <dbReference type="ARBA" id="ARBA00004657"/>
    </source>
</evidence>
<keyword evidence="7" id="KW-0832">Ubl conjugation</keyword>
<dbReference type="EMBL" id="JAPDFW010000111">
    <property type="protein sequence ID" value="KAJ5068951.1"/>
    <property type="molecule type" value="Genomic_DNA"/>
</dbReference>
<keyword evidence="10" id="KW-0206">Cytoskeleton</keyword>
<comment type="subcellular location">
    <subcellularLocation>
        <location evidence="1">Cytoplasm</location>
        <location evidence="1">Cytoskeleton</location>
        <location evidence="1">Microtubule organizing center</location>
        <location evidence="1">Centrosome</location>
    </subcellularLocation>
    <subcellularLocation>
        <location evidence="2">Cytoplasm</location>
        <location evidence="2">Cytoskeleton</location>
        <location evidence="2">Stress fiber</location>
    </subcellularLocation>
    <subcellularLocation>
        <location evidence="3">Cytoplasm</location>
        <location evidence="3">Myofibril</location>
    </subcellularLocation>
</comment>
<proteinExistence type="inferred from homology"/>
<keyword evidence="5" id="KW-1017">Isopeptide bond</keyword>
<evidence type="ECO:0000256" key="9">
    <source>
        <dbReference type="ARBA" id="ARBA00023054"/>
    </source>
</evidence>
<evidence type="ECO:0000256" key="8">
    <source>
        <dbReference type="ARBA" id="ARBA00022990"/>
    </source>
</evidence>
<sequence length="456" mass="53005">MLNPEANKVNILYECNCGEKVGVEDTYYCKSCGKFYCNNCTFEEIIQYYCPVSFDTFGLSEINQIQGKSQKHFECPRCSSQLSPMVENQNETISSYSLKCNYCNWTTKEIGIETENIKSLINIIIQNEKEQKITVENQKQMKQLINYYNKKINPTKNLFKYSSPRNSPLNSPLKMVSSPYKPSYLYQPISNQSLSTQFSSVLSNNPKERVTVSELENELEKREKEVIIRSKNVDKDSIIDDEIEKKELFGNIDLNESINLERKLQEIPNQPKNEKDLFPKRIKLKSKKGRLCLSCGHPLIKPDLQQNVRFKIQNFGLLELPKITLLNYPIFKTKEKTEVFIVFTNLSSTPIQINSLKFSLESSLLENQNSPTNFIVQKFQESFFQSGSPSKQTIIEDLKSSNIAIYNNKVYIKEFITLQEEIKEKFLNLRLEFNIELEEGENKKEIKLKAIIHIQK</sequence>
<name>A0A9Q0R700_ANAIG</name>
<dbReference type="Proteomes" id="UP001149090">
    <property type="component" value="Unassembled WGS sequence"/>
</dbReference>
<evidence type="ECO:0000256" key="4">
    <source>
        <dbReference type="ARBA" id="ARBA00022490"/>
    </source>
</evidence>
<keyword evidence="8" id="KW-0007">Acetylation</keyword>
<organism evidence="14 15">
    <name type="scientific">Anaeramoeba ignava</name>
    <name type="common">Anaerobic marine amoeba</name>
    <dbReference type="NCBI Taxonomy" id="1746090"/>
    <lineage>
        <taxon>Eukaryota</taxon>
        <taxon>Metamonada</taxon>
        <taxon>Anaeramoebidae</taxon>
        <taxon>Anaeramoeba</taxon>
    </lineage>
</organism>
<keyword evidence="4" id="KW-0963">Cytoplasm</keyword>
<evidence type="ECO:0000256" key="10">
    <source>
        <dbReference type="ARBA" id="ARBA00023212"/>
    </source>
</evidence>
<dbReference type="GO" id="GO:0001725">
    <property type="term" value="C:stress fiber"/>
    <property type="evidence" value="ECO:0007669"/>
    <property type="project" value="UniProtKB-SubCell"/>
</dbReference>
<dbReference type="AlphaFoldDB" id="A0A9Q0R700"/>
<evidence type="ECO:0000256" key="13">
    <source>
        <dbReference type="ARBA" id="ARBA00093507"/>
    </source>
</evidence>
<keyword evidence="15" id="KW-1185">Reference proteome</keyword>
<reference evidence="14" key="1">
    <citation type="submission" date="2022-10" db="EMBL/GenBank/DDBJ databases">
        <title>Novel sulphate-reducing endosymbionts in the free-living metamonad Anaeramoeba.</title>
        <authorList>
            <person name="Jerlstrom-Hultqvist J."/>
            <person name="Cepicka I."/>
            <person name="Gallot-Lavallee L."/>
            <person name="Salas-Leiva D."/>
            <person name="Curtis B.A."/>
            <person name="Zahonova K."/>
            <person name="Pipaliya S."/>
            <person name="Dacks J."/>
            <person name="Roger A.J."/>
        </authorList>
    </citation>
    <scope>NUCLEOTIDE SEQUENCE</scope>
    <source>
        <strain evidence="14">BMAN</strain>
    </source>
</reference>
<comment type="subunit">
    <text evidence="13">Subunit of dynactin, a multiprotein complex part of a tripartite complex with dynein and a adapter, such as BICDL1, BICD2 or HOOK3. The dynactin complex is built around ACTR1A/ACTB filament and consists of an actin-related filament composed of a shoulder domain, a pointed end and a barbed end. Its length is defined by its flexible shoulder domain. The soulder is composed of 2 DCTN1 subunits, 4 DCTN2 and 2 DCTN3. The 4 DCNT2 (via N-terminus) bind the ACTR1A filament and act as molecular rulers to determine the length. The pointed end is important for binding dynein-dynactin cargo adapters. Consists of 4 subunits: ACTR10, DCNT4, DCTN5 and DCTN6. The barbed end is composed of a CAPZA1:CAPZB heterodimers, which binds ACTR1A/ACTB filament and dynactin and stabilizes dynactin. Interacts with ATP7B, but not ATP7A, in a copper-dependent manner. Interacts with ANK2; this interaction is required for localization at costameres. Interacts with N4BP2L1.</text>
</comment>
<comment type="caution">
    <text evidence="14">The sequence shown here is derived from an EMBL/GenBank/DDBJ whole genome shotgun (WGS) entry which is preliminary data.</text>
</comment>
<comment type="similarity">
    <text evidence="11">Belongs to the dynactin subunit 4 family.</text>
</comment>
<evidence type="ECO:0000313" key="14">
    <source>
        <dbReference type="EMBL" id="KAJ5068951.1"/>
    </source>
</evidence>
<dbReference type="Pfam" id="PF05502">
    <property type="entry name" value="Dynactin_p62"/>
    <property type="match status" value="1"/>
</dbReference>
<evidence type="ECO:0000256" key="1">
    <source>
        <dbReference type="ARBA" id="ARBA00004300"/>
    </source>
</evidence>
<dbReference type="OrthoDB" id="283815at2759"/>
<evidence type="ECO:0000256" key="12">
    <source>
        <dbReference type="ARBA" id="ARBA00034864"/>
    </source>
</evidence>